<keyword evidence="2 3" id="KW-1133">Transmembrane helix</keyword>
<gene>
    <name evidence="5" type="ORF">H9753_08080</name>
</gene>
<name>A0A9D2PNN5_9FIRM</name>
<dbReference type="GO" id="GO:0016020">
    <property type="term" value="C:membrane"/>
    <property type="evidence" value="ECO:0007669"/>
    <property type="project" value="InterPro"/>
</dbReference>
<dbReference type="PROSITE" id="PS51257">
    <property type="entry name" value="PROKAR_LIPOPROTEIN"/>
    <property type="match status" value="1"/>
</dbReference>
<evidence type="ECO:0000256" key="4">
    <source>
        <dbReference type="SAM" id="SignalP"/>
    </source>
</evidence>
<evidence type="ECO:0000313" key="5">
    <source>
        <dbReference type="EMBL" id="HJC63559.1"/>
    </source>
</evidence>
<dbReference type="Proteomes" id="UP000823886">
    <property type="component" value="Unassembled WGS sequence"/>
</dbReference>
<feature type="signal peptide" evidence="4">
    <location>
        <begin position="1"/>
        <end position="20"/>
    </location>
</feature>
<proteinExistence type="predicted"/>
<dbReference type="PANTHER" id="PTHR37815:SF3">
    <property type="entry name" value="UPF0397 PROTEIN SPR0429"/>
    <property type="match status" value="1"/>
</dbReference>
<keyword evidence="4" id="KW-0732">Signal</keyword>
<reference evidence="5" key="1">
    <citation type="journal article" date="2021" name="PeerJ">
        <title>Extensive microbial diversity within the chicken gut microbiome revealed by metagenomics and culture.</title>
        <authorList>
            <person name="Gilroy R."/>
            <person name="Ravi A."/>
            <person name="Getino M."/>
            <person name="Pursley I."/>
            <person name="Horton D.L."/>
            <person name="Alikhan N.F."/>
            <person name="Baker D."/>
            <person name="Gharbi K."/>
            <person name="Hall N."/>
            <person name="Watson M."/>
            <person name="Adriaenssens E.M."/>
            <person name="Foster-Nyarko E."/>
            <person name="Jarju S."/>
            <person name="Secka A."/>
            <person name="Antonio M."/>
            <person name="Oren A."/>
            <person name="Chaudhuri R.R."/>
            <person name="La Ragione R."/>
            <person name="Hildebrand F."/>
            <person name="Pallen M.J."/>
        </authorList>
    </citation>
    <scope>NUCLEOTIDE SEQUENCE</scope>
    <source>
        <strain evidence="5">ChiBcec2-3848</strain>
    </source>
</reference>
<dbReference type="PANTHER" id="PTHR37815">
    <property type="entry name" value="UPF0397 PROTEIN BC_2624-RELATED"/>
    <property type="match status" value="1"/>
</dbReference>
<feature type="transmembrane region" description="Helical" evidence="3">
    <location>
        <begin position="72"/>
        <end position="97"/>
    </location>
</feature>
<keyword evidence="3" id="KW-0472">Membrane</keyword>
<evidence type="ECO:0000313" key="6">
    <source>
        <dbReference type="Proteomes" id="UP000823886"/>
    </source>
</evidence>
<evidence type="ECO:0000256" key="2">
    <source>
        <dbReference type="ARBA" id="ARBA00022989"/>
    </source>
</evidence>
<feature type="transmembrane region" description="Helical" evidence="3">
    <location>
        <begin position="42"/>
        <end position="65"/>
    </location>
</feature>
<dbReference type="EMBL" id="DWVZ01000107">
    <property type="protein sequence ID" value="HJC63559.1"/>
    <property type="molecule type" value="Genomic_DNA"/>
</dbReference>
<evidence type="ECO:0000256" key="3">
    <source>
        <dbReference type="SAM" id="Phobius"/>
    </source>
</evidence>
<dbReference type="InterPro" id="IPR009825">
    <property type="entry name" value="ECF_substrate-spec-like"/>
</dbReference>
<accession>A0A9D2PNN5</accession>
<sequence>MNSNTKKWILAALFAALSCAATMSIRIPTPGTGGYIHPGDAIVILSGVILGPVWGFLAAGIGSCLSDLLGGYFVYVPITFLIKGLVALCAGILYRRIAQPGCSRQRNAMAVAAGGIADIVLVAGGYFLFEFILYGAGAAASIPANLIQGVSGLILSLLLYPVLACVPDVKRLLAANH</sequence>
<reference evidence="5" key="2">
    <citation type="submission" date="2021-04" db="EMBL/GenBank/DDBJ databases">
        <authorList>
            <person name="Gilroy R."/>
        </authorList>
    </citation>
    <scope>NUCLEOTIDE SEQUENCE</scope>
    <source>
        <strain evidence="5">ChiBcec2-3848</strain>
    </source>
</reference>
<keyword evidence="1 3" id="KW-0812">Transmembrane</keyword>
<evidence type="ECO:0000256" key="1">
    <source>
        <dbReference type="ARBA" id="ARBA00022692"/>
    </source>
</evidence>
<organism evidence="5 6">
    <name type="scientific">Candidatus Blautia merdavium</name>
    <dbReference type="NCBI Taxonomy" id="2838494"/>
    <lineage>
        <taxon>Bacteria</taxon>
        <taxon>Bacillati</taxon>
        <taxon>Bacillota</taxon>
        <taxon>Clostridia</taxon>
        <taxon>Lachnospirales</taxon>
        <taxon>Lachnospiraceae</taxon>
        <taxon>Blautia</taxon>
    </lineage>
</organism>
<dbReference type="Pfam" id="PF07155">
    <property type="entry name" value="ECF-ribofla_trS"/>
    <property type="match status" value="1"/>
</dbReference>
<dbReference type="Gene3D" id="1.10.1760.20">
    <property type="match status" value="1"/>
</dbReference>
<feature type="transmembrane region" description="Helical" evidence="3">
    <location>
        <begin position="109"/>
        <end position="134"/>
    </location>
</feature>
<protein>
    <submittedName>
        <fullName evidence="5">ECF transporter S component</fullName>
    </submittedName>
</protein>
<feature type="transmembrane region" description="Helical" evidence="3">
    <location>
        <begin position="146"/>
        <end position="163"/>
    </location>
</feature>
<comment type="caution">
    <text evidence="5">The sequence shown here is derived from an EMBL/GenBank/DDBJ whole genome shotgun (WGS) entry which is preliminary data.</text>
</comment>
<dbReference type="AlphaFoldDB" id="A0A9D2PNN5"/>
<feature type="chain" id="PRO_5038844131" evidence="4">
    <location>
        <begin position="21"/>
        <end position="177"/>
    </location>
</feature>